<keyword evidence="13" id="KW-0176">Collagen</keyword>
<dbReference type="InterPro" id="IPR007110">
    <property type="entry name" value="Ig-like_dom"/>
</dbReference>
<evidence type="ECO:0000313" key="13">
    <source>
        <dbReference type="EMBL" id="GFS19596.1"/>
    </source>
</evidence>
<dbReference type="GO" id="GO:0005581">
    <property type="term" value="C:collagen trimer"/>
    <property type="evidence" value="ECO:0007669"/>
    <property type="project" value="UniProtKB-KW"/>
</dbReference>
<evidence type="ECO:0000256" key="8">
    <source>
        <dbReference type="SAM" id="SignalP"/>
    </source>
</evidence>
<dbReference type="PRINTS" id="PR00453">
    <property type="entry name" value="VWFADOMAIN"/>
</dbReference>
<reference evidence="13 14" key="1">
    <citation type="journal article" date="2021" name="Elife">
        <title>Chloroplast acquisition without the gene transfer in kleptoplastic sea slugs, Plakobranchus ocellatus.</title>
        <authorList>
            <person name="Maeda T."/>
            <person name="Takahashi S."/>
            <person name="Yoshida T."/>
            <person name="Shimamura S."/>
            <person name="Takaki Y."/>
            <person name="Nagai Y."/>
            <person name="Toyoda A."/>
            <person name="Suzuki Y."/>
            <person name="Arimoto A."/>
            <person name="Ishii H."/>
            <person name="Satoh N."/>
            <person name="Nishiyama T."/>
            <person name="Hasebe M."/>
            <person name="Maruyama T."/>
            <person name="Minagawa J."/>
            <person name="Obokata J."/>
            <person name="Shigenobu S."/>
        </authorList>
    </citation>
    <scope>NUCLEOTIDE SEQUENCE [LARGE SCALE GENOMIC DNA]</scope>
</reference>
<feature type="chain" id="PRO_5043382993" evidence="8">
    <location>
        <begin position="24"/>
        <end position="1383"/>
    </location>
</feature>
<feature type="signal peptide" evidence="8">
    <location>
        <begin position="1"/>
        <end position="23"/>
    </location>
</feature>
<dbReference type="Proteomes" id="UP000762676">
    <property type="component" value="Unassembled WGS sequence"/>
</dbReference>
<dbReference type="InterPro" id="IPR002035">
    <property type="entry name" value="VWF_A"/>
</dbReference>
<dbReference type="SUPFAM" id="SSF53300">
    <property type="entry name" value="vWA-like"/>
    <property type="match status" value="3"/>
</dbReference>
<keyword evidence="4" id="KW-0677">Repeat</keyword>
<dbReference type="GO" id="GO:0005576">
    <property type="term" value="C:extracellular region"/>
    <property type="evidence" value="ECO:0007669"/>
    <property type="project" value="UniProtKB-SubCell"/>
</dbReference>
<comment type="caution">
    <text evidence="13">The sequence shown here is derived from an EMBL/GenBank/DDBJ whole genome shotgun (WGS) entry which is preliminary data.</text>
</comment>
<proteinExistence type="predicted"/>
<feature type="domain" description="Ig-like" evidence="11">
    <location>
        <begin position="986"/>
        <end position="1096"/>
    </location>
</feature>
<keyword evidence="14" id="KW-1185">Reference proteome</keyword>
<feature type="domain" description="VWFA" evidence="10">
    <location>
        <begin position="226"/>
        <end position="406"/>
    </location>
</feature>
<dbReference type="InterPro" id="IPR050525">
    <property type="entry name" value="ECM_Assembly_Org"/>
</dbReference>
<dbReference type="PROSITE" id="PS50234">
    <property type="entry name" value="VWFA"/>
    <property type="match status" value="3"/>
</dbReference>
<dbReference type="FunFam" id="3.40.50.410:FF:000004">
    <property type="entry name" value="collagen alpha-6(VI) chain"/>
    <property type="match status" value="1"/>
</dbReference>
<comment type="subcellular location">
    <subcellularLocation>
        <location evidence="1">Secreted</location>
    </subcellularLocation>
</comment>
<sequence>MLRTSLLRTSLLLLTLLCWGSEADQECGIKPADIVFINDGSGSVGSDNFQKTLRFIENVVNGLVIGPYDAQIGSITFESVVHREFNLNTYSTRQDVVNRVRATDYPSGSTGTDSALDFARVTSFTRALGMRPFAAQIAIVITDGGSDSPPATAEAAQRLREEGITIFAIGVGDGPDQSELNAIATDPDSEHVFSVDDFNSLSKIKESLQERACEAKAAFLCGGQADVVFLLEDSDNVGRANFNTTLRFVREVAGSFIIGPRAVQIAVDTFSSGLTHRFTLKDNNSKHSLKYALASMTSTGGVNIDTGNGIRQMRGESFKSSAGHRTNVPKIAVIVTSRQSTNTAQTLKEAELARGAGITLLAVGIGNRVDDTELQAIASGKGDQNVFRAAAFGSLLSLKGTVSAKLCGESKDDSTAFSTELACGSKADIVFIVDSTSGAENFELLKNFITNFVENLDIGQDKIRVAVVTFDARPRTAFSLNRYNTTEDLMEAIGRIEPMAGGRDMAAAISYVDTTMFKVVNGDRPGVPNIAIAMTNGPSTNPAQTKAAAERASANGITIFSLGVGEETFRTELNAMASQPANRHVLAVTDFTKLNSLGTAFKGQTCQAIPVTLPPDLASAVSALTLPVCKDRIPDCPSYSLSVCTGSSQHWGQENCRRYCGYCEPFDQILGTDLKCVYNGEEHDQGTKWDDGCLYECKCEDASKGQYTCYNKCPSYFNLPGQCTLTKKPEKCCLQPVCQFEETYTMKEVHERCDYGGEQYSQGEIWSVDCEFVCTCLDAATGYYACQSKCPKYESLPSNCKLVRSPGECCEKPDCKFETVVGRFKGISRARAPAKEKPENTSCVDKSPDCDKYEPELCSSPTNRSFALDNCSKFCSLCDPDKVSSNDVCTYKGQAYEQDDTWQDGCEKTCWCDDAQTGETRCEDLCPDYLNVPGGCSLVEIPNQCCKSLSCGEQPLFAASQVQSDTIGAVPNTVGHSTLPPALTKPSEMVTSTSDYGSTASGDHGVQLSKITCDPVEEGQSTTLTCSADLESCPYLFKLNWKTRSRDHAFCTHSFCGIYRKNVFEASISTTNSTLTINAVSRSSPFNMETKWTCAVCGSRDVLECDKLQVYVRPESPTCTLTEDTGSGEVTSVTVSCSTDKVYQRAKCSFYTVNNNSDPVKITKRPDYSNTETGGTPVYYRSQCSVRLSVEELGEGTHSFLGYIYPDVTGGESLVDGITPGKTVALSFPGVSHYCVPGMVDGYFQGNSSRCICNATSDGYPRGAARWYAGHQEAGKGGVLDIAFDENCPHKARATNQSLRELRIQVLPHPAYSSDLAPCDFWLFPILKDRLAGRKFDRIQDLAKEVNSELPTIPEEDYQGIFRKWQIRLKRCIESHGEYFEGL</sequence>
<dbReference type="SMART" id="SM00327">
    <property type="entry name" value="VWA"/>
    <property type="match status" value="3"/>
</dbReference>
<feature type="domain" description="VWFC" evidence="9">
    <location>
        <begin position="887"/>
        <end position="952"/>
    </location>
</feature>
<feature type="region of interest" description="Disordered" evidence="7">
    <location>
        <begin position="977"/>
        <end position="1001"/>
    </location>
</feature>
<comment type="caution">
    <text evidence="6">Lacks conserved residue(s) required for the propagation of feature annotation.</text>
</comment>
<organism evidence="13 14">
    <name type="scientific">Elysia marginata</name>
    <dbReference type="NCBI Taxonomy" id="1093978"/>
    <lineage>
        <taxon>Eukaryota</taxon>
        <taxon>Metazoa</taxon>
        <taxon>Spiralia</taxon>
        <taxon>Lophotrochozoa</taxon>
        <taxon>Mollusca</taxon>
        <taxon>Gastropoda</taxon>
        <taxon>Heterobranchia</taxon>
        <taxon>Euthyneura</taxon>
        <taxon>Panpulmonata</taxon>
        <taxon>Sacoglossa</taxon>
        <taxon>Placobranchoidea</taxon>
        <taxon>Plakobranchidae</taxon>
        <taxon>Elysia</taxon>
    </lineage>
</organism>
<gene>
    <name evidence="13" type="ORF">ElyMa_003293800</name>
</gene>
<evidence type="ECO:0000256" key="7">
    <source>
        <dbReference type="SAM" id="MobiDB-lite"/>
    </source>
</evidence>
<feature type="domain" description="VWFC" evidence="9">
    <location>
        <begin position="751"/>
        <end position="816"/>
    </location>
</feature>
<feature type="domain" description="ShKT" evidence="12">
    <location>
        <begin position="629"/>
        <end position="663"/>
    </location>
</feature>
<dbReference type="PROSITE" id="PS51670">
    <property type="entry name" value="SHKT"/>
    <property type="match status" value="1"/>
</dbReference>
<dbReference type="Gene3D" id="3.30.420.10">
    <property type="entry name" value="Ribonuclease H-like superfamily/Ribonuclease H"/>
    <property type="match status" value="1"/>
</dbReference>
<dbReference type="InterPro" id="IPR003582">
    <property type="entry name" value="ShKT_dom"/>
</dbReference>
<feature type="disulfide bond" evidence="6">
    <location>
        <begin position="629"/>
        <end position="663"/>
    </location>
</feature>
<keyword evidence="2" id="KW-0964">Secreted</keyword>
<dbReference type="PANTHER" id="PTHR24020">
    <property type="entry name" value="COLLAGEN ALPHA"/>
    <property type="match status" value="1"/>
</dbReference>
<evidence type="ECO:0000259" key="10">
    <source>
        <dbReference type="PROSITE" id="PS50234"/>
    </source>
</evidence>
<accession>A0AAV4JG65</accession>
<dbReference type="Gene3D" id="3.40.50.410">
    <property type="entry name" value="von Willebrand factor, type A domain"/>
    <property type="match status" value="3"/>
</dbReference>
<evidence type="ECO:0000256" key="4">
    <source>
        <dbReference type="ARBA" id="ARBA00022737"/>
    </source>
</evidence>
<dbReference type="PANTHER" id="PTHR24020:SF20">
    <property type="entry name" value="PH DOMAIN-CONTAINING PROTEIN"/>
    <property type="match status" value="1"/>
</dbReference>
<name>A0AAV4JG65_9GAST</name>
<evidence type="ECO:0000256" key="1">
    <source>
        <dbReference type="ARBA" id="ARBA00004613"/>
    </source>
</evidence>
<keyword evidence="5" id="KW-0325">Glycoprotein</keyword>
<feature type="domain" description="VWFA" evidence="10">
    <location>
        <begin position="428"/>
        <end position="601"/>
    </location>
</feature>
<evidence type="ECO:0000256" key="5">
    <source>
        <dbReference type="ARBA" id="ARBA00023180"/>
    </source>
</evidence>
<evidence type="ECO:0000259" key="12">
    <source>
        <dbReference type="PROSITE" id="PS51670"/>
    </source>
</evidence>
<evidence type="ECO:0000256" key="2">
    <source>
        <dbReference type="ARBA" id="ARBA00022525"/>
    </source>
</evidence>
<protein>
    <submittedName>
        <fullName evidence="13">Collagen alpha-5(VI) chain</fullName>
    </submittedName>
</protein>
<keyword evidence="6" id="KW-1015">Disulfide bond</keyword>
<dbReference type="Pfam" id="PF00092">
    <property type="entry name" value="VWA"/>
    <property type="match status" value="3"/>
</dbReference>
<evidence type="ECO:0000256" key="3">
    <source>
        <dbReference type="ARBA" id="ARBA00022729"/>
    </source>
</evidence>
<evidence type="ECO:0000313" key="14">
    <source>
        <dbReference type="Proteomes" id="UP000762676"/>
    </source>
</evidence>
<evidence type="ECO:0000256" key="6">
    <source>
        <dbReference type="PROSITE-ProRule" id="PRU01005"/>
    </source>
</evidence>
<dbReference type="SMART" id="SM00254">
    <property type="entry name" value="ShKT"/>
    <property type="match status" value="2"/>
</dbReference>
<feature type="domain" description="VWFA" evidence="10">
    <location>
        <begin position="33"/>
        <end position="208"/>
    </location>
</feature>
<dbReference type="CDD" id="cd01450">
    <property type="entry name" value="vWFA_subfamily_ECM"/>
    <property type="match status" value="1"/>
</dbReference>
<dbReference type="InterPro" id="IPR036397">
    <property type="entry name" value="RNaseH_sf"/>
</dbReference>
<evidence type="ECO:0000259" key="11">
    <source>
        <dbReference type="PROSITE" id="PS50835"/>
    </source>
</evidence>
<dbReference type="GO" id="GO:0003676">
    <property type="term" value="F:nucleic acid binding"/>
    <property type="evidence" value="ECO:0007669"/>
    <property type="project" value="InterPro"/>
</dbReference>
<evidence type="ECO:0000259" key="9">
    <source>
        <dbReference type="PROSITE" id="PS50184"/>
    </source>
</evidence>
<keyword evidence="3 8" id="KW-0732">Signal</keyword>
<dbReference type="SMART" id="SM00214">
    <property type="entry name" value="VWC"/>
    <property type="match status" value="3"/>
</dbReference>
<dbReference type="InterPro" id="IPR001007">
    <property type="entry name" value="VWF_dom"/>
</dbReference>
<dbReference type="PROSITE" id="PS50184">
    <property type="entry name" value="VWFC_2"/>
    <property type="match status" value="2"/>
</dbReference>
<dbReference type="PROSITE" id="PS50835">
    <property type="entry name" value="IG_LIKE"/>
    <property type="match status" value="1"/>
</dbReference>
<dbReference type="EMBL" id="BMAT01006764">
    <property type="protein sequence ID" value="GFS19596.1"/>
    <property type="molecule type" value="Genomic_DNA"/>
</dbReference>
<dbReference type="CDD" id="cd01472">
    <property type="entry name" value="vWA_collagen"/>
    <property type="match status" value="1"/>
</dbReference>
<dbReference type="InterPro" id="IPR036465">
    <property type="entry name" value="vWFA_dom_sf"/>
</dbReference>
<feature type="compositionally biased region" description="Polar residues" evidence="7">
    <location>
        <begin position="989"/>
        <end position="1001"/>
    </location>
</feature>